<feature type="compositionally biased region" description="Polar residues" evidence="1">
    <location>
        <begin position="368"/>
        <end position="384"/>
    </location>
</feature>
<organism evidence="3 4">
    <name type="scientific">Austropuccinia psidii MF-1</name>
    <dbReference type="NCBI Taxonomy" id="1389203"/>
    <lineage>
        <taxon>Eukaryota</taxon>
        <taxon>Fungi</taxon>
        <taxon>Dikarya</taxon>
        <taxon>Basidiomycota</taxon>
        <taxon>Pucciniomycotina</taxon>
        <taxon>Pucciniomycetes</taxon>
        <taxon>Pucciniales</taxon>
        <taxon>Sphaerophragmiaceae</taxon>
        <taxon>Austropuccinia</taxon>
    </lineage>
</organism>
<feature type="compositionally biased region" description="Polar residues" evidence="1">
    <location>
        <begin position="294"/>
        <end position="309"/>
    </location>
</feature>
<feature type="chain" id="PRO_5040414496" evidence="2">
    <location>
        <begin position="23"/>
        <end position="835"/>
    </location>
</feature>
<evidence type="ECO:0000256" key="2">
    <source>
        <dbReference type="SAM" id="SignalP"/>
    </source>
</evidence>
<feature type="compositionally biased region" description="Low complexity" evidence="1">
    <location>
        <begin position="358"/>
        <end position="367"/>
    </location>
</feature>
<feature type="compositionally biased region" description="Polar residues" evidence="1">
    <location>
        <begin position="316"/>
        <end position="325"/>
    </location>
</feature>
<dbReference type="OrthoDB" id="2507780at2759"/>
<dbReference type="AlphaFoldDB" id="A0A9Q3DT28"/>
<evidence type="ECO:0000256" key="1">
    <source>
        <dbReference type="SAM" id="MobiDB-lite"/>
    </source>
</evidence>
<feature type="region of interest" description="Disordered" evidence="1">
    <location>
        <begin position="79"/>
        <end position="102"/>
    </location>
</feature>
<feature type="region of interest" description="Disordered" evidence="1">
    <location>
        <begin position="636"/>
        <end position="801"/>
    </location>
</feature>
<dbReference type="Proteomes" id="UP000765509">
    <property type="component" value="Unassembled WGS sequence"/>
</dbReference>
<keyword evidence="2" id="KW-0732">Signal</keyword>
<reference evidence="3" key="1">
    <citation type="submission" date="2021-03" db="EMBL/GenBank/DDBJ databases">
        <title>Draft genome sequence of rust myrtle Austropuccinia psidii MF-1, a brazilian biotype.</title>
        <authorList>
            <person name="Quecine M.C."/>
            <person name="Pachon D.M.R."/>
            <person name="Bonatelli M.L."/>
            <person name="Correr F.H."/>
            <person name="Franceschini L.M."/>
            <person name="Leite T.F."/>
            <person name="Margarido G.R.A."/>
            <person name="Almeida C.A."/>
            <person name="Ferrarezi J.A."/>
            <person name="Labate C.A."/>
        </authorList>
    </citation>
    <scope>NUCLEOTIDE SEQUENCE</scope>
    <source>
        <strain evidence="3">MF-1</strain>
    </source>
</reference>
<feature type="compositionally biased region" description="Low complexity" evidence="1">
    <location>
        <begin position="385"/>
        <end position="411"/>
    </location>
</feature>
<feature type="compositionally biased region" description="Low complexity" evidence="1">
    <location>
        <begin position="496"/>
        <end position="531"/>
    </location>
</feature>
<sequence>MKNSLFLTFLLSPLFLSPEVSGRRRNKRQIVQASGSQSGDTPDSIGYGQSAQNNYGTTTSKTGSDLGAYSTAGNLTNMPGTSYSGDLSGTNDDSASSYSDGMNNGGDWHSMLEGILNCPLDSLPGLQPLASQVQGFVSQSSTKTTSSSSYNQASIMSTGSAFDGKGTCDTKGYVTLSATSLTTLSTFYSRLDSFQSSCQKYGLQKTSELVKQTQTSVSKTMLTVVQLTALKEVTTCQLAPAQCEPGKNIQSYIQSFSQQMQVIQQTLTSESKTQSSTQGNQTESCSPLDPAYSNADSSQSFVNPSSSGSKIPVGVGSSSPIQGNFAHTQDNAFQYQKRSLSKSDSGYGNDSGSGYGSGSSQVNGNGSTQAYENGDSNRQYNTNDSSQNYGNVNSNQSSGSSSGTGYASGSGQANGIASSQGYGNGDSNQQYNTNDSSQSYGNEKSTQGYGTGSGTGYASASSQANGIASNQGYGNGNSDQQYNADNSAQDYGNGNGPSNQGSGYGSGSSQNYGTSSTNIKASHTSTTSSTKKASEQSEVTITSQKGQKAISAPCSFTLSQSSYTIITQTFEKCQETFIAVEQVCLGLTSSNPSKGSQGLHIGGGNTYISNINIVKVIQTNNKNIESFLTTVNGYPSSSPNGSGYPSSGGKSPSTDYPSGGPQNASSDYPSAGSQSSSSPYPPSGPHSSSSSYPSDSDYMSSTPNSSSSSYPSDYPTSGSESSTSAPKSSDSPSSGSGYPSSTPNSSQYPSSSPQDTQYPASTAKDSDSSGSQSSGSGYPSSSTVSSNSASYPDGSATSQKCVCTTDKSTHLRIRSLEARLDAVHRVMQKRGLSEL</sequence>
<feature type="compositionally biased region" description="Low complexity" evidence="1">
    <location>
        <begin position="636"/>
        <end position="653"/>
    </location>
</feature>
<evidence type="ECO:0000313" key="3">
    <source>
        <dbReference type="EMBL" id="MBW0506585.1"/>
    </source>
</evidence>
<feature type="compositionally biased region" description="Polar residues" evidence="1">
    <location>
        <begin position="413"/>
        <end position="444"/>
    </location>
</feature>
<feature type="region of interest" description="Disordered" evidence="1">
    <location>
        <begin position="21"/>
        <end position="63"/>
    </location>
</feature>
<keyword evidence="4" id="KW-1185">Reference proteome</keyword>
<feature type="region of interest" description="Disordered" evidence="1">
    <location>
        <begin position="267"/>
        <end position="325"/>
    </location>
</feature>
<feature type="compositionally biased region" description="Low complexity" evidence="1">
    <location>
        <begin position="685"/>
        <end position="759"/>
    </location>
</feature>
<name>A0A9Q3DT28_9BASI</name>
<gene>
    <name evidence="3" type="ORF">O181_046300</name>
</gene>
<comment type="caution">
    <text evidence="3">The sequence shown here is derived from an EMBL/GenBank/DDBJ whole genome shotgun (WGS) entry which is preliminary data.</text>
</comment>
<evidence type="ECO:0000313" key="4">
    <source>
        <dbReference type="Proteomes" id="UP000765509"/>
    </source>
</evidence>
<feature type="compositionally biased region" description="Polar residues" evidence="1">
    <location>
        <begin position="267"/>
        <end position="285"/>
    </location>
</feature>
<feature type="compositionally biased region" description="Polar residues" evidence="1">
    <location>
        <begin position="654"/>
        <end position="664"/>
    </location>
</feature>
<feature type="compositionally biased region" description="Low complexity" evidence="1">
    <location>
        <begin position="768"/>
        <end position="790"/>
    </location>
</feature>
<feature type="compositionally biased region" description="Polar residues" evidence="1">
    <location>
        <begin position="29"/>
        <end position="63"/>
    </location>
</feature>
<feature type="compositionally biased region" description="Low complexity" evidence="1">
    <location>
        <begin position="665"/>
        <end position="678"/>
    </location>
</feature>
<protein>
    <submittedName>
        <fullName evidence="3">Uncharacterized protein</fullName>
    </submittedName>
</protein>
<feature type="region of interest" description="Disordered" evidence="1">
    <location>
        <begin position="337"/>
        <end position="539"/>
    </location>
</feature>
<feature type="signal peptide" evidence="2">
    <location>
        <begin position="1"/>
        <end position="22"/>
    </location>
</feature>
<dbReference type="EMBL" id="AVOT02019182">
    <property type="protein sequence ID" value="MBW0506585.1"/>
    <property type="molecule type" value="Genomic_DNA"/>
</dbReference>
<accession>A0A9Q3DT28</accession>
<feature type="compositionally biased region" description="Polar residues" evidence="1">
    <location>
        <begin position="465"/>
        <end position="490"/>
    </location>
</feature>
<proteinExistence type="predicted"/>